<evidence type="ECO:0000259" key="1">
    <source>
        <dbReference type="Pfam" id="PF10536"/>
    </source>
</evidence>
<dbReference type="Pfam" id="PF10536">
    <property type="entry name" value="PMD"/>
    <property type="match status" value="1"/>
</dbReference>
<dbReference type="Proteomes" id="UP000236291">
    <property type="component" value="Unassembled WGS sequence"/>
</dbReference>
<proteinExistence type="predicted"/>
<evidence type="ECO:0000313" key="2">
    <source>
        <dbReference type="EMBL" id="PNX61776.1"/>
    </source>
</evidence>
<dbReference type="PANTHER" id="PTHR46033:SF8">
    <property type="entry name" value="PROTEIN MAINTENANCE OF MERISTEMS-LIKE"/>
    <property type="match status" value="1"/>
</dbReference>
<feature type="domain" description="Aminotransferase-like plant mobile" evidence="1">
    <location>
        <begin position="145"/>
        <end position="193"/>
    </location>
</feature>
<dbReference type="InterPro" id="IPR019557">
    <property type="entry name" value="AminoTfrase-like_pln_mobile"/>
</dbReference>
<protein>
    <recommendedName>
        <fullName evidence="1">Aminotransferase-like plant mobile domain-containing protein</fullName>
    </recommendedName>
</protein>
<feature type="non-terminal residue" evidence="2">
    <location>
        <position position="1"/>
    </location>
</feature>
<dbReference type="InterPro" id="IPR044824">
    <property type="entry name" value="MAIN-like"/>
</dbReference>
<gene>
    <name evidence="2" type="ORF">L195_g052630</name>
</gene>
<comment type="caution">
    <text evidence="2">The sequence shown here is derived from an EMBL/GenBank/DDBJ whole genome shotgun (WGS) entry which is preliminary data.</text>
</comment>
<dbReference type="AlphaFoldDB" id="A0A2K3K687"/>
<accession>A0A2K3K687</accession>
<dbReference type="GO" id="GO:0010073">
    <property type="term" value="P:meristem maintenance"/>
    <property type="evidence" value="ECO:0007669"/>
    <property type="project" value="InterPro"/>
</dbReference>
<dbReference type="EMBL" id="ASHM01086091">
    <property type="protein sequence ID" value="PNX61776.1"/>
    <property type="molecule type" value="Genomic_DNA"/>
</dbReference>
<organism evidence="2 3">
    <name type="scientific">Trifolium pratense</name>
    <name type="common">Red clover</name>
    <dbReference type="NCBI Taxonomy" id="57577"/>
    <lineage>
        <taxon>Eukaryota</taxon>
        <taxon>Viridiplantae</taxon>
        <taxon>Streptophyta</taxon>
        <taxon>Embryophyta</taxon>
        <taxon>Tracheophyta</taxon>
        <taxon>Spermatophyta</taxon>
        <taxon>Magnoliopsida</taxon>
        <taxon>eudicotyledons</taxon>
        <taxon>Gunneridae</taxon>
        <taxon>Pentapetalae</taxon>
        <taxon>rosids</taxon>
        <taxon>fabids</taxon>
        <taxon>Fabales</taxon>
        <taxon>Fabaceae</taxon>
        <taxon>Papilionoideae</taxon>
        <taxon>50 kb inversion clade</taxon>
        <taxon>NPAAA clade</taxon>
        <taxon>Hologalegina</taxon>
        <taxon>IRL clade</taxon>
        <taxon>Trifolieae</taxon>
        <taxon>Trifolium</taxon>
    </lineage>
</organism>
<reference evidence="2 3" key="1">
    <citation type="journal article" date="2014" name="Am. J. Bot.">
        <title>Genome assembly and annotation for red clover (Trifolium pratense; Fabaceae).</title>
        <authorList>
            <person name="Istvanek J."/>
            <person name="Jaros M."/>
            <person name="Krenek A."/>
            <person name="Repkova J."/>
        </authorList>
    </citation>
    <scope>NUCLEOTIDE SEQUENCE [LARGE SCALE GENOMIC DNA]</scope>
    <source>
        <strain evidence="3">cv. Tatra</strain>
        <tissue evidence="2">Young leaves</tissue>
    </source>
</reference>
<name>A0A2K3K687_TRIPR</name>
<sequence length="218" mass="24581">YIYIDDAGQLQLGTPAHEAAEDDDGEELSKRDFVDGDDLLEQPVVEDEVKKKGKYKLEGPSWTMCVFPPEEEDSTEFPGGPKDNSVLTSYKTHIARYVYQGYHRLALVLVSHGKKMKELAKIAPDAQWFRDRVEATGLADLAKTGYEHLDPCLISAFAERWHVDTSTFHMPARENTMTLDDVSYLLHIPISGRLFDHTPISKDQAINTLVNILVCPVF</sequence>
<evidence type="ECO:0000313" key="3">
    <source>
        <dbReference type="Proteomes" id="UP000236291"/>
    </source>
</evidence>
<dbReference type="PANTHER" id="PTHR46033">
    <property type="entry name" value="PROTEIN MAIN-LIKE 2"/>
    <property type="match status" value="1"/>
</dbReference>
<reference evidence="2 3" key="2">
    <citation type="journal article" date="2017" name="Front. Plant Sci.">
        <title>Gene Classification and Mining of Molecular Markers Useful in Red Clover (Trifolium pratense) Breeding.</title>
        <authorList>
            <person name="Istvanek J."/>
            <person name="Dluhosova J."/>
            <person name="Dluhos P."/>
            <person name="Patkova L."/>
            <person name="Nedelnik J."/>
            <person name="Repkova J."/>
        </authorList>
    </citation>
    <scope>NUCLEOTIDE SEQUENCE [LARGE SCALE GENOMIC DNA]</scope>
    <source>
        <strain evidence="3">cv. Tatra</strain>
        <tissue evidence="2">Young leaves</tissue>
    </source>
</reference>